<sequence>MEPSELAMQAASVDLSSTSWLDSSILVEKVNNLKEISLGNCRLLYGSERGKFYDIVIGEDEETKSFGAVLTCNQDSQTKLLRTSTSTCPVKAVRKLVSDLQKDTAKLFLKYGVGSQLDGQQGYTDRDTGEFQLWGTAYHKRTNGPDDDTMGLLRSWSGASGVPWRDSRFPRNGGASGYDRSGYERRATEQMPRSADILNYYDEL</sequence>
<dbReference type="HOGENOM" id="CLU_116359_0_0_1"/>
<dbReference type="Proteomes" id="UP000053841">
    <property type="component" value="Unassembled WGS sequence"/>
</dbReference>
<dbReference type="AlphaFoldDB" id="W6YHZ8"/>
<name>W6YHZ8_COCC2</name>
<feature type="region of interest" description="Disordered" evidence="1">
    <location>
        <begin position="165"/>
        <end position="189"/>
    </location>
</feature>
<evidence type="ECO:0000256" key="1">
    <source>
        <dbReference type="SAM" id="MobiDB-lite"/>
    </source>
</evidence>
<dbReference type="OrthoDB" id="3741724at2759"/>
<dbReference type="RefSeq" id="XP_007710474.1">
    <property type="nucleotide sequence ID" value="XM_007712284.1"/>
</dbReference>
<accession>W6YHZ8</accession>
<keyword evidence="3" id="KW-1185">Reference proteome</keyword>
<dbReference type="eggNOG" id="ENOG502R93Q">
    <property type="taxonomic scope" value="Eukaryota"/>
</dbReference>
<proteinExistence type="predicted"/>
<evidence type="ECO:0000313" key="3">
    <source>
        <dbReference type="Proteomes" id="UP000053841"/>
    </source>
</evidence>
<dbReference type="EMBL" id="KI964578">
    <property type="protein sequence ID" value="EUC35259.1"/>
    <property type="molecule type" value="Genomic_DNA"/>
</dbReference>
<organism evidence="2 3">
    <name type="scientific">Cochliobolus carbonum (strain 26-R-13)</name>
    <name type="common">Maize leaf spot fungus</name>
    <name type="synonym">Bipolaris zeicola</name>
    <dbReference type="NCBI Taxonomy" id="930089"/>
    <lineage>
        <taxon>Eukaryota</taxon>
        <taxon>Fungi</taxon>
        <taxon>Dikarya</taxon>
        <taxon>Ascomycota</taxon>
        <taxon>Pezizomycotina</taxon>
        <taxon>Dothideomycetes</taxon>
        <taxon>Pleosporomycetidae</taxon>
        <taxon>Pleosporales</taxon>
        <taxon>Pleosporineae</taxon>
        <taxon>Pleosporaceae</taxon>
        <taxon>Bipolaris</taxon>
    </lineage>
</organism>
<dbReference type="GeneID" id="19153163"/>
<evidence type="ECO:0000313" key="2">
    <source>
        <dbReference type="EMBL" id="EUC35259.1"/>
    </source>
</evidence>
<protein>
    <submittedName>
        <fullName evidence="2">Uncharacterized protein</fullName>
    </submittedName>
</protein>
<reference evidence="2 3" key="1">
    <citation type="journal article" date="2013" name="PLoS Genet.">
        <title>Comparative genome structure, secondary metabolite, and effector coding capacity across Cochliobolus pathogens.</title>
        <authorList>
            <person name="Condon B.J."/>
            <person name="Leng Y."/>
            <person name="Wu D."/>
            <person name="Bushley K.E."/>
            <person name="Ohm R.A."/>
            <person name="Otillar R."/>
            <person name="Martin J."/>
            <person name="Schackwitz W."/>
            <person name="Grimwood J."/>
            <person name="MohdZainudin N."/>
            <person name="Xue C."/>
            <person name="Wang R."/>
            <person name="Manning V.A."/>
            <person name="Dhillon B."/>
            <person name="Tu Z.J."/>
            <person name="Steffenson B.J."/>
            <person name="Salamov A."/>
            <person name="Sun H."/>
            <person name="Lowry S."/>
            <person name="LaButti K."/>
            <person name="Han J."/>
            <person name="Copeland A."/>
            <person name="Lindquist E."/>
            <person name="Barry K."/>
            <person name="Schmutz J."/>
            <person name="Baker S.E."/>
            <person name="Ciuffetti L.M."/>
            <person name="Grigoriev I.V."/>
            <person name="Zhong S."/>
            <person name="Turgeon B.G."/>
        </authorList>
    </citation>
    <scope>NUCLEOTIDE SEQUENCE [LARGE SCALE GENOMIC DNA]</scope>
    <source>
        <strain evidence="2 3">26-R-13</strain>
    </source>
</reference>
<gene>
    <name evidence="2" type="ORF">COCCADRAFT_91343</name>
</gene>
<dbReference type="KEGG" id="bze:COCCADRAFT_91343"/>